<keyword evidence="5 7" id="KW-1133">Transmembrane helix</keyword>
<dbReference type="SUPFAM" id="SSF161111">
    <property type="entry name" value="Cation efflux protein transmembrane domain-like"/>
    <property type="match status" value="1"/>
</dbReference>
<reference evidence="10 11" key="1">
    <citation type="submission" date="2017-04" db="EMBL/GenBank/DDBJ databases">
        <title>Complete genome of Campylobacter concisus ATCC 33237T and draft genomes for an additional eight well characterized C. concisus strains.</title>
        <authorList>
            <person name="Cornelius A.J."/>
            <person name="Miller W.G."/>
            <person name="Lastovica A.J."/>
            <person name="On S.L."/>
            <person name="French N.P."/>
            <person name="Vandenberg O."/>
            <person name="Biggs P.J."/>
        </authorList>
    </citation>
    <scope>NUCLEOTIDE SEQUENCE [LARGE SCALE GENOMIC DNA]</scope>
    <source>
        <strain evidence="10 11">Lasto127.99</strain>
    </source>
</reference>
<dbReference type="InterPro" id="IPR002524">
    <property type="entry name" value="Cation_efflux"/>
</dbReference>
<feature type="transmembrane region" description="Helical" evidence="7">
    <location>
        <begin position="170"/>
        <end position="203"/>
    </location>
</feature>
<dbReference type="Pfam" id="PF16916">
    <property type="entry name" value="ZT_dimer"/>
    <property type="match status" value="1"/>
</dbReference>
<dbReference type="RefSeq" id="WP_087581875.1">
    <property type="nucleotide sequence ID" value="NZ_NDYQ01000011.1"/>
</dbReference>
<gene>
    <name evidence="10" type="ORF">B9N60_07350</name>
</gene>
<evidence type="ECO:0000256" key="5">
    <source>
        <dbReference type="ARBA" id="ARBA00022989"/>
    </source>
</evidence>
<evidence type="ECO:0000256" key="7">
    <source>
        <dbReference type="SAM" id="Phobius"/>
    </source>
</evidence>
<dbReference type="GO" id="GO:0015086">
    <property type="term" value="F:cadmium ion transmembrane transporter activity"/>
    <property type="evidence" value="ECO:0007669"/>
    <property type="project" value="TreeGrafter"/>
</dbReference>
<dbReference type="Proteomes" id="UP000195893">
    <property type="component" value="Unassembled WGS sequence"/>
</dbReference>
<dbReference type="GO" id="GO:0015093">
    <property type="term" value="F:ferrous iron transmembrane transporter activity"/>
    <property type="evidence" value="ECO:0007669"/>
    <property type="project" value="TreeGrafter"/>
</dbReference>
<sequence length="319" mass="35199">MSSPFDYEFNSINKQECTQGENKAVIAAGACAFLLALVKFAAGLFSGSVAVLGSAIDSMLDFIVSLLNLFALRKSRKQADERFNFGYTKLEALAALFECVIIVVAAGYIFYESVKKFSEPNLEIDLGLSLGVMVFSVVVTLCLVLFLNQISKKSGNLIIKADALHYKIDLFSNLAVIISLLIIKFSGFVMIDAIFGIVISGYIAQSAISLGKDALGVLLDHAASPEVTAEIIKMIKAKQRISDFHYLNTRQSANTIFLTLHLVFDKDISLYDAHEVAESLEAEIREKFKDFSWQITTHLDPYNDKEGKRDESSTTSTRI</sequence>
<evidence type="ECO:0000256" key="4">
    <source>
        <dbReference type="ARBA" id="ARBA00022692"/>
    </source>
</evidence>
<dbReference type="GO" id="GO:0005886">
    <property type="term" value="C:plasma membrane"/>
    <property type="evidence" value="ECO:0007669"/>
    <property type="project" value="TreeGrafter"/>
</dbReference>
<feature type="transmembrane region" description="Helical" evidence="7">
    <location>
        <begin position="131"/>
        <end position="150"/>
    </location>
</feature>
<dbReference type="EMBL" id="NDYQ01000011">
    <property type="protein sequence ID" value="OUT16981.1"/>
    <property type="molecule type" value="Genomic_DNA"/>
</dbReference>
<feature type="transmembrane region" description="Helical" evidence="7">
    <location>
        <begin position="24"/>
        <end position="45"/>
    </location>
</feature>
<proteinExistence type="inferred from homology"/>
<comment type="caution">
    <text evidence="10">The sequence shown here is derived from an EMBL/GenBank/DDBJ whole genome shotgun (WGS) entry which is preliminary data.</text>
</comment>
<comment type="subcellular location">
    <subcellularLocation>
        <location evidence="1">Membrane</location>
        <topology evidence="1">Multi-pass membrane protein</topology>
    </subcellularLocation>
</comment>
<evidence type="ECO:0000259" key="9">
    <source>
        <dbReference type="Pfam" id="PF16916"/>
    </source>
</evidence>
<feature type="transmembrane region" description="Helical" evidence="7">
    <location>
        <begin position="51"/>
        <end position="71"/>
    </location>
</feature>
<dbReference type="InterPro" id="IPR027469">
    <property type="entry name" value="Cation_efflux_TMD_sf"/>
</dbReference>
<protein>
    <submittedName>
        <fullName evidence="10">Cation-efflux pump</fullName>
    </submittedName>
</protein>
<dbReference type="Pfam" id="PF01545">
    <property type="entry name" value="Cation_efflux"/>
    <property type="match status" value="1"/>
</dbReference>
<keyword evidence="3" id="KW-0813">Transport</keyword>
<evidence type="ECO:0000256" key="3">
    <source>
        <dbReference type="ARBA" id="ARBA00022448"/>
    </source>
</evidence>
<dbReference type="Gene3D" id="3.30.70.1350">
    <property type="entry name" value="Cation efflux protein, cytoplasmic domain"/>
    <property type="match status" value="1"/>
</dbReference>
<evidence type="ECO:0000313" key="10">
    <source>
        <dbReference type="EMBL" id="OUT16981.1"/>
    </source>
</evidence>
<dbReference type="InterPro" id="IPR050291">
    <property type="entry name" value="CDF_Transporter"/>
</dbReference>
<dbReference type="PANTHER" id="PTHR43840:SF15">
    <property type="entry name" value="MITOCHONDRIAL METAL TRANSPORTER 1-RELATED"/>
    <property type="match status" value="1"/>
</dbReference>
<evidence type="ECO:0000259" key="8">
    <source>
        <dbReference type="Pfam" id="PF01545"/>
    </source>
</evidence>
<dbReference type="InterPro" id="IPR036837">
    <property type="entry name" value="Cation_efflux_CTD_sf"/>
</dbReference>
<dbReference type="InterPro" id="IPR058533">
    <property type="entry name" value="Cation_efflux_TM"/>
</dbReference>
<evidence type="ECO:0000313" key="11">
    <source>
        <dbReference type="Proteomes" id="UP000195893"/>
    </source>
</evidence>
<dbReference type="SUPFAM" id="SSF160240">
    <property type="entry name" value="Cation efflux protein cytoplasmic domain-like"/>
    <property type="match status" value="1"/>
</dbReference>
<dbReference type="GO" id="GO:0006882">
    <property type="term" value="P:intracellular zinc ion homeostasis"/>
    <property type="evidence" value="ECO:0007669"/>
    <property type="project" value="TreeGrafter"/>
</dbReference>
<keyword evidence="6 7" id="KW-0472">Membrane</keyword>
<accession>A0A1Y5N7Y3</accession>
<dbReference type="Gene3D" id="1.20.1510.10">
    <property type="entry name" value="Cation efflux protein transmembrane domain"/>
    <property type="match status" value="1"/>
</dbReference>
<feature type="domain" description="Cation efflux protein transmembrane" evidence="8">
    <location>
        <begin position="25"/>
        <end position="219"/>
    </location>
</feature>
<dbReference type="GO" id="GO:0015341">
    <property type="term" value="F:zinc efflux antiporter activity"/>
    <property type="evidence" value="ECO:0007669"/>
    <property type="project" value="TreeGrafter"/>
</dbReference>
<feature type="transmembrane region" description="Helical" evidence="7">
    <location>
        <begin position="92"/>
        <end position="111"/>
    </location>
</feature>
<keyword evidence="4 7" id="KW-0812">Transmembrane</keyword>
<evidence type="ECO:0000256" key="1">
    <source>
        <dbReference type="ARBA" id="ARBA00004141"/>
    </source>
</evidence>
<organism evidence="10 11">
    <name type="scientific">Campylobacter concisus</name>
    <dbReference type="NCBI Taxonomy" id="199"/>
    <lineage>
        <taxon>Bacteria</taxon>
        <taxon>Pseudomonadati</taxon>
        <taxon>Campylobacterota</taxon>
        <taxon>Epsilonproteobacteria</taxon>
        <taxon>Campylobacterales</taxon>
        <taxon>Campylobacteraceae</taxon>
        <taxon>Campylobacter</taxon>
    </lineage>
</organism>
<dbReference type="PANTHER" id="PTHR43840">
    <property type="entry name" value="MITOCHONDRIAL METAL TRANSPORTER 1-RELATED"/>
    <property type="match status" value="1"/>
</dbReference>
<comment type="similarity">
    <text evidence="2">Belongs to the cation diffusion facilitator (CDF) transporter (TC 2.A.4) family.</text>
</comment>
<dbReference type="InterPro" id="IPR027470">
    <property type="entry name" value="Cation_efflux_CTD"/>
</dbReference>
<dbReference type="NCBIfam" id="TIGR01297">
    <property type="entry name" value="CDF"/>
    <property type="match status" value="1"/>
</dbReference>
<evidence type="ECO:0000256" key="6">
    <source>
        <dbReference type="ARBA" id="ARBA00023136"/>
    </source>
</evidence>
<name>A0A1Y5N7Y3_9BACT</name>
<dbReference type="AlphaFoldDB" id="A0A1Y5N7Y3"/>
<feature type="domain" description="Cation efflux protein cytoplasmic" evidence="9">
    <location>
        <begin position="224"/>
        <end position="302"/>
    </location>
</feature>
<evidence type="ECO:0000256" key="2">
    <source>
        <dbReference type="ARBA" id="ARBA00008114"/>
    </source>
</evidence>